<evidence type="ECO:0000313" key="2">
    <source>
        <dbReference type="Proteomes" id="UP001151760"/>
    </source>
</evidence>
<reference evidence="1" key="1">
    <citation type="journal article" date="2022" name="Int. J. Mol. Sci.">
        <title>Draft Genome of Tanacetum Coccineum: Genomic Comparison of Closely Related Tanacetum-Family Plants.</title>
        <authorList>
            <person name="Yamashiro T."/>
            <person name="Shiraishi A."/>
            <person name="Nakayama K."/>
            <person name="Satake H."/>
        </authorList>
    </citation>
    <scope>NUCLEOTIDE SEQUENCE</scope>
</reference>
<keyword evidence="2" id="KW-1185">Reference proteome</keyword>
<sequence>RKKEIEPNEEPAHGTLWLKGRVNKDGEYPDDEIRSVGDKLKETEDAIKEGTLKVDHGTDAMTVVLVNLIMRRESQEKELLIQNLSNKMSQTEGMVTKLKNQLAAQGGQLQSMSSQLTPPNVSPVDINPINRSANEEGGTTVIGCENDASI</sequence>
<name>A0ABQ5J269_9ASTR</name>
<proteinExistence type="predicted"/>
<accession>A0ABQ5J269</accession>
<dbReference type="EMBL" id="BQNB010021455">
    <property type="protein sequence ID" value="GJU06594.1"/>
    <property type="molecule type" value="Genomic_DNA"/>
</dbReference>
<dbReference type="Proteomes" id="UP001151760">
    <property type="component" value="Unassembled WGS sequence"/>
</dbReference>
<protein>
    <submittedName>
        <fullName evidence="1">Uncharacterized protein</fullName>
    </submittedName>
</protein>
<organism evidence="1 2">
    <name type="scientific">Tanacetum coccineum</name>
    <dbReference type="NCBI Taxonomy" id="301880"/>
    <lineage>
        <taxon>Eukaryota</taxon>
        <taxon>Viridiplantae</taxon>
        <taxon>Streptophyta</taxon>
        <taxon>Embryophyta</taxon>
        <taxon>Tracheophyta</taxon>
        <taxon>Spermatophyta</taxon>
        <taxon>Magnoliopsida</taxon>
        <taxon>eudicotyledons</taxon>
        <taxon>Gunneridae</taxon>
        <taxon>Pentapetalae</taxon>
        <taxon>asterids</taxon>
        <taxon>campanulids</taxon>
        <taxon>Asterales</taxon>
        <taxon>Asteraceae</taxon>
        <taxon>Asteroideae</taxon>
        <taxon>Anthemideae</taxon>
        <taxon>Anthemidinae</taxon>
        <taxon>Tanacetum</taxon>
    </lineage>
</organism>
<comment type="caution">
    <text evidence="1">The sequence shown here is derived from an EMBL/GenBank/DDBJ whole genome shotgun (WGS) entry which is preliminary data.</text>
</comment>
<evidence type="ECO:0000313" key="1">
    <source>
        <dbReference type="EMBL" id="GJU06594.1"/>
    </source>
</evidence>
<feature type="non-terminal residue" evidence="1">
    <location>
        <position position="1"/>
    </location>
</feature>
<gene>
    <name evidence="1" type="ORF">Tco_1123024</name>
</gene>
<reference evidence="1" key="2">
    <citation type="submission" date="2022-01" db="EMBL/GenBank/DDBJ databases">
        <authorList>
            <person name="Yamashiro T."/>
            <person name="Shiraishi A."/>
            <person name="Satake H."/>
            <person name="Nakayama K."/>
        </authorList>
    </citation>
    <scope>NUCLEOTIDE SEQUENCE</scope>
</reference>